<evidence type="ECO:0000313" key="2">
    <source>
        <dbReference type="Proteomes" id="UP000008311"/>
    </source>
</evidence>
<evidence type="ECO:0008006" key="3">
    <source>
        <dbReference type="Google" id="ProtNLM"/>
    </source>
</evidence>
<dbReference type="PANTHER" id="PTHR33645:SF11">
    <property type="entry name" value="AMINOPEPTIDASE (DUF3754)"/>
    <property type="match status" value="1"/>
</dbReference>
<accession>B9RGW5</accession>
<evidence type="ECO:0000313" key="1">
    <source>
        <dbReference type="EMBL" id="EEF49327.1"/>
    </source>
</evidence>
<dbReference type="Proteomes" id="UP000008311">
    <property type="component" value="Unassembled WGS sequence"/>
</dbReference>
<name>B9RGW5_RICCO</name>
<dbReference type="Pfam" id="PF12576">
    <property type="entry name" value="DUF3754"/>
    <property type="match status" value="1"/>
</dbReference>
<proteinExistence type="predicted"/>
<dbReference type="KEGG" id="rcu:8273089"/>
<reference evidence="2" key="1">
    <citation type="journal article" date="2010" name="Nat. Biotechnol.">
        <title>Draft genome sequence of the oilseed species Ricinus communis.</title>
        <authorList>
            <person name="Chan A.P."/>
            <person name="Crabtree J."/>
            <person name="Zhao Q."/>
            <person name="Lorenzi H."/>
            <person name="Orvis J."/>
            <person name="Puiu D."/>
            <person name="Melake-Berhan A."/>
            <person name="Jones K.M."/>
            <person name="Redman J."/>
            <person name="Chen G."/>
            <person name="Cahoon E.B."/>
            <person name="Gedil M."/>
            <person name="Stanke M."/>
            <person name="Haas B.J."/>
            <person name="Wortman J.R."/>
            <person name="Fraser-Liggett C.M."/>
            <person name="Ravel J."/>
            <person name="Rabinowicz P.D."/>
        </authorList>
    </citation>
    <scope>NUCLEOTIDE SEQUENCE [LARGE SCALE GENOMIC DNA]</scope>
    <source>
        <strain evidence="2">cv. Hale</strain>
    </source>
</reference>
<dbReference type="eggNOG" id="ENOG502QVBY">
    <property type="taxonomic scope" value="Eukaryota"/>
</dbReference>
<dbReference type="OrthoDB" id="2020015at2759"/>
<protein>
    <recommendedName>
        <fullName evidence="3">Aminopeptidase</fullName>
    </recommendedName>
</protein>
<dbReference type="PANTHER" id="PTHR33645">
    <property type="entry name" value="AMINOPEPTIDASE (DUF3754)"/>
    <property type="match status" value="1"/>
</dbReference>
<dbReference type="EMBL" id="EQ973778">
    <property type="protein sequence ID" value="EEF49327.1"/>
    <property type="molecule type" value="Genomic_DNA"/>
</dbReference>
<dbReference type="InterPro" id="IPR022227">
    <property type="entry name" value="DUF3754"/>
</dbReference>
<dbReference type="InParanoid" id="B9RGW5"/>
<gene>
    <name evidence="1" type="ORF">RCOM_1445000</name>
</gene>
<sequence>MGKKEKEIIQLERETVIPILKSHLILTLTGLIEDSSDRAEFVKFCKKVEYIIRAWYHLQFEELMQLYSFFDPETGAQKLEQQNFSPEDIDILEQNFLTYLFQVMDKSNFKMATDEEINVASGKYLLNLPIIVDDSKLDKELLRRYFAKHSSIKPPIYADKYIIFRRGIGIDHMTGYFVTEKVDILITRLWALLLNLTRLEKLWRKRSSGQQKKDVKKNDVINSKADQDYVTVERIRLENMDISISNLLSKTTIQEPVFERLIVVYRRASTKTEKGRGIYVRQFQKIPMADMEIVLPEKKNPGLTPVDWVQFLVSAIVGLVAVISSIQVHKADTRIIFVVLSSVIGYCAKIYSSYQQSLATYQTLITQLVYDKQLDSGRGTLLHLCDNVIQQEVKEVIISFFTLMQEGKATRTDLDKRCEQLIANKFGESCNFEVDDAVEKLEKLGIVAEDTHGECSCVALKRANDIIGATTEELVLAR</sequence>
<organism evidence="1 2">
    <name type="scientific">Ricinus communis</name>
    <name type="common">Castor bean</name>
    <dbReference type="NCBI Taxonomy" id="3988"/>
    <lineage>
        <taxon>Eukaryota</taxon>
        <taxon>Viridiplantae</taxon>
        <taxon>Streptophyta</taxon>
        <taxon>Embryophyta</taxon>
        <taxon>Tracheophyta</taxon>
        <taxon>Spermatophyta</taxon>
        <taxon>Magnoliopsida</taxon>
        <taxon>eudicotyledons</taxon>
        <taxon>Gunneridae</taxon>
        <taxon>Pentapetalae</taxon>
        <taxon>rosids</taxon>
        <taxon>fabids</taxon>
        <taxon>Malpighiales</taxon>
        <taxon>Euphorbiaceae</taxon>
        <taxon>Acalyphoideae</taxon>
        <taxon>Acalypheae</taxon>
        <taxon>Ricinus</taxon>
    </lineage>
</organism>
<dbReference type="STRING" id="3988.B9RGW5"/>
<dbReference type="AlphaFoldDB" id="B9RGW5"/>
<keyword evidence="2" id="KW-1185">Reference proteome</keyword>